<gene>
    <name evidence="2" type="ORF">PXEA_LOCUS11747</name>
</gene>
<feature type="non-terminal residue" evidence="2">
    <location>
        <position position="1"/>
    </location>
</feature>
<dbReference type="Proteomes" id="UP000784294">
    <property type="component" value="Unassembled WGS sequence"/>
</dbReference>
<feature type="compositionally biased region" description="Basic residues" evidence="1">
    <location>
        <begin position="457"/>
        <end position="468"/>
    </location>
</feature>
<accession>A0A3S5CLH6</accession>
<organism evidence="2 3">
    <name type="scientific">Protopolystoma xenopodis</name>
    <dbReference type="NCBI Taxonomy" id="117903"/>
    <lineage>
        <taxon>Eukaryota</taxon>
        <taxon>Metazoa</taxon>
        <taxon>Spiralia</taxon>
        <taxon>Lophotrochozoa</taxon>
        <taxon>Platyhelminthes</taxon>
        <taxon>Monogenea</taxon>
        <taxon>Polyopisthocotylea</taxon>
        <taxon>Polystomatidea</taxon>
        <taxon>Polystomatidae</taxon>
        <taxon>Protopolystoma</taxon>
    </lineage>
</organism>
<evidence type="ECO:0000256" key="1">
    <source>
        <dbReference type="SAM" id="MobiDB-lite"/>
    </source>
</evidence>
<protein>
    <submittedName>
        <fullName evidence="2">Uncharacterized protein</fullName>
    </submittedName>
</protein>
<feature type="region of interest" description="Disordered" evidence="1">
    <location>
        <begin position="397"/>
        <end position="428"/>
    </location>
</feature>
<comment type="caution">
    <text evidence="2">The sequence shown here is derived from an EMBL/GenBank/DDBJ whole genome shotgun (WGS) entry which is preliminary data.</text>
</comment>
<name>A0A3S5CLH6_9PLAT</name>
<dbReference type="AlphaFoldDB" id="A0A3S5CLH6"/>
<feature type="compositionally biased region" description="Low complexity" evidence="1">
    <location>
        <begin position="413"/>
        <end position="423"/>
    </location>
</feature>
<sequence length="832" mass="88646">MPIKWLLSDHLIRRSICVSVVFRQSPAAGLIVAPAERLAICPSDRAAVPVARLGVSPSCRSASPVALSSRLHSTHSSATWSCQRVVVSTDPAVTRASCIRCGARLAAPPRHVKPRHVCAAASCLALSLWPPFLSPRRHPSPTPSSGRRYASATASAQSIQHASCPPFDATADSPSLPPFHCVTIHSLFSGLAHFSLCPSIRPFVCLSCGHQTSIFLSFTPSGSRPTSWIIGFAKATGPPDERPVTCLDKHLRHTHRLQLVDDWTTGRLDARQSDTILEQTVAQSSEAVGPADSTCSGPTDSSQLVAVVTESSCSEVELPAGGQAVEKATDFPAASTRTLPKATTPPQDLFVCLAGHVTVPEVCSSLYSTSTVDSLPAFERASSDFSRCSPFSYISNQPASPRGNVSTGSYFASSQSPPNTSSSGQEPPASCPFLLSFAPQPLPIASRRAHFSASLSWRRRRRRQRRHSTPASSTRTPWLRPSGSFDSSSGSPVSRSLSQTHDRNRRADGSTARARRPLPPPPRLPSSSRTPGNPTSTSSGCSSPSPPSSVKRSRRERDALSTNTGRLEQAELETVSLRGHRRKPVSRETMSGLCDCASSVTMEPALSENVPADHPMSPTENGTSACKPVEASPGPGPLSTGASATQSLGSDACPYQPVDLASLLASLRHELANQKQQNAWLEAELARVKTVLRERERDVDQLRSVLDQKVPTAPTQTPTVTGMPAVTEMEGETATLTAMPTTSSLASTASFNVASMLQQSETGFLVPSVPVLGPGLMNLSAQLSQTHFLLPEKPQQLPPVARIKKQGVSGESTAKDRSTGLVRHDKDEWCVT</sequence>
<evidence type="ECO:0000313" key="3">
    <source>
        <dbReference type="Proteomes" id="UP000784294"/>
    </source>
</evidence>
<feature type="region of interest" description="Disordered" evidence="1">
    <location>
        <begin position="609"/>
        <end position="646"/>
    </location>
</feature>
<proteinExistence type="predicted"/>
<feature type="compositionally biased region" description="Basic and acidic residues" evidence="1">
    <location>
        <begin position="813"/>
        <end position="832"/>
    </location>
</feature>
<feature type="region of interest" description="Disordered" evidence="1">
    <location>
        <begin position="455"/>
        <end position="588"/>
    </location>
</feature>
<feature type="compositionally biased region" description="Low complexity" evidence="1">
    <location>
        <begin position="525"/>
        <end position="543"/>
    </location>
</feature>
<dbReference type="EMBL" id="CAAALY010036441">
    <property type="protein sequence ID" value="VEL18307.1"/>
    <property type="molecule type" value="Genomic_DNA"/>
</dbReference>
<evidence type="ECO:0000313" key="2">
    <source>
        <dbReference type="EMBL" id="VEL18307.1"/>
    </source>
</evidence>
<feature type="compositionally biased region" description="Polar residues" evidence="1">
    <location>
        <begin position="397"/>
        <end position="412"/>
    </location>
</feature>
<keyword evidence="3" id="KW-1185">Reference proteome</keyword>
<dbReference type="OrthoDB" id="63267at2759"/>
<reference evidence="2" key="1">
    <citation type="submission" date="2018-11" db="EMBL/GenBank/DDBJ databases">
        <authorList>
            <consortium name="Pathogen Informatics"/>
        </authorList>
    </citation>
    <scope>NUCLEOTIDE SEQUENCE</scope>
</reference>
<feature type="region of interest" description="Disordered" evidence="1">
    <location>
        <begin position="803"/>
        <end position="832"/>
    </location>
</feature>
<feature type="compositionally biased region" description="Low complexity" evidence="1">
    <location>
        <begin position="479"/>
        <end position="498"/>
    </location>
</feature>